<name>A0A8J7TW83_9PROT</name>
<evidence type="ECO:0000313" key="2">
    <source>
        <dbReference type="EMBL" id="MBN9413774.1"/>
    </source>
</evidence>
<sequence>TERFLVKILEQQEIRIAQESISEHIRAKELLENRENTNSQSNQQPKPDQTPIERIKALIHEQKFARTSAEKEQADANLKKYAQELYKQDPTFKSIRDKDIELTKQIRAILFEGDRSKQIDRNFER</sequence>
<dbReference type="EMBL" id="JAFKGL010000050">
    <property type="protein sequence ID" value="MBN9413774.1"/>
    <property type="molecule type" value="Genomic_DNA"/>
</dbReference>
<comment type="caution">
    <text evidence="2">The sequence shown here is derived from an EMBL/GenBank/DDBJ whole genome shotgun (WGS) entry which is preliminary data.</text>
</comment>
<gene>
    <name evidence="2" type="ORF">J0H12_07660</name>
</gene>
<evidence type="ECO:0000313" key="3">
    <source>
        <dbReference type="Proteomes" id="UP000664414"/>
    </source>
</evidence>
<organism evidence="2 3">
    <name type="scientific">Candidatus Paracaedimonas acanthamoebae</name>
    <dbReference type="NCBI Taxonomy" id="244581"/>
    <lineage>
        <taxon>Bacteria</taxon>
        <taxon>Pseudomonadati</taxon>
        <taxon>Pseudomonadota</taxon>
        <taxon>Alphaproteobacteria</taxon>
        <taxon>Holosporales</taxon>
        <taxon>Caedimonadaceae</taxon>
        <taxon>Candidatus Paracaedimonas</taxon>
    </lineage>
</organism>
<protein>
    <submittedName>
        <fullName evidence="2">Uncharacterized protein</fullName>
    </submittedName>
</protein>
<dbReference type="Proteomes" id="UP000664414">
    <property type="component" value="Unassembled WGS sequence"/>
</dbReference>
<evidence type="ECO:0000256" key="1">
    <source>
        <dbReference type="SAM" id="MobiDB-lite"/>
    </source>
</evidence>
<feature type="non-terminal residue" evidence="2">
    <location>
        <position position="1"/>
    </location>
</feature>
<dbReference type="AlphaFoldDB" id="A0A8J7TW83"/>
<feature type="region of interest" description="Disordered" evidence="1">
    <location>
        <begin position="31"/>
        <end position="51"/>
    </location>
</feature>
<reference evidence="2" key="1">
    <citation type="submission" date="2021-02" db="EMBL/GenBank/DDBJ databases">
        <title>Thiocyanate and organic carbon inputs drive convergent selection for specific autotrophic Afipia and Thiobacillus strains within complex microbiomes.</title>
        <authorList>
            <person name="Huddy R.J."/>
            <person name="Sachdeva R."/>
            <person name="Kadzinga F."/>
            <person name="Kantor R.S."/>
            <person name="Harrison S.T.L."/>
            <person name="Banfield J.F."/>
        </authorList>
    </citation>
    <scope>NUCLEOTIDE SEQUENCE</scope>
    <source>
        <strain evidence="2">SCN18_10_11_15_R4_P_38_20</strain>
    </source>
</reference>
<proteinExistence type="predicted"/>
<accession>A0A8J7TW83</accession>
<feature type="compositionally biased region" description="Polar residues" evidence="1">
    <location>
        <begin position="36"/>
        <end position="47"/>
    </location>
</feature>